<evidence type="ECO:0000256" key="1">
    <source>
        <dbReference type="SAM" id="MobiDB-lite"/>
    </source>
</evidence>
<name>A0A9D3NC95_9TELE</name>
<dbReference type="EMBL" id="JAHKSW010000022">
    <property type="protein sequence ID" value="KAG7318658.1"/>
    <property type="molecule type" value="Genomic_DNA"/>
</dbReference>
<reference evidence="2 3" key="1">
    <citation type="submission" date="2021-06" db="EMBL/GenBank/DDBJ databases">
        <title>Chromosome-level genome assembly of the red-tail catfish (Hemibagrus wyckioides).</title>
        <authorList>
            <person name="Shao F."/>
        </authorList>
    </citation>
    <scope>NUCLEOTIDE SEQUENCE [LARGE SCALE GENOMIC DNA]</scope>
    <source>
        <strain evidence="2">EC202008001</strain>
        <tissue evidence="2">Blood</tissue>
    </source>
</reference>
<organism evidence="2 3">
    <name type="scientific">Hemibagrus wyckioides</name>
    <dbReference type="NCBI Taxonomy" id="337641"/>
    <lineage>
        <taxon>Eukaryota</taxon>
        <taxon>Metazoa</taxon>
        <taxon>Chordata</taxon>
        <taxon>Craniata</taxon>
        <taxon>Vertebrata</taxon>
        <taxon>Euteleostomi</taxon>
        <taxon>Actinopterygii</taxon>
        <taxon>Neopterygii</taxon>
        <taxon>Teleostei</taxon>
        <taxon>Ostariophysi</taxon>
        <taxon>Siluriformes</taxon>
        <taxon>Bagridae</taxon>
        <taxon>Hemibagrus</taxon>
    </lineage>
</organism>
<evidence type="ECO:0000313" key="3">
    <source>
        <dbReference type="Proteomes" id="UP000824219"/>
    </source>
</evidence>
<comment type="caution">
    <text evidence="2">The sequence shown here is derived from an EMBL/GenBank/DDBJ whole genome shotgun (WGS) entry which is preliminary data.</text>
</comment>
<evidence type="ECO:0000313" key="2">
    <source>
        <dbReference type="EMBL" id="KAG7318658.1"/>
    </source>
</evidence>
<sequence>MGLGAVENVTRVDLGHGSSSGSDGHLLRQPRGDVLTFSSCREATIKRKRPGGTPSGGVGAQVKMLKVRGHGPGLQTAGGDMPWD</sequence>
<protein>
    <submittedName>
        <fullName evidence="2">Uncharacterized protein</fullName>
    </submittedName>
</protein>
<dbReference type="Proteomes" id="UP000824219">
    <property type="component" value="Linkage Group LG22"/>
</dbReference>
<feature type="compositionally biased region" description="Low complexity" evidence="1">
    <location>
        <begin position="15"/>
        <end position="24"/>
    </location>
</feature>
<keyword evidence="3" id="KW-1185">Reference proteome</keyword>
<proteinExistence type="predicted"/>
<accession>A0A9D3NC95</accession>
<gene>
    <name evidence="2" type="ORF">KOW79_018413</name>
</gene>
<feature type="region of interest" description="Disordered" evidence="1">
    <location>
        <begin position="1"/>
        <end position="30"/>
    </location>
</feature>
<dbReference type="AlphaFoldDB" id="A0A9D3NC95"/>